<evidence type="ECO:0000256" key="1">
    <source>
        <dbReference type="SAM" id="MobiDB-lite"/>
    </source>
</evidence>
<evidence type="ECO:0000313" key="2">
    <source>
        <dbReference type="EMBL" id="KAK8580782.1"/>
    </source>
</evidence>
<organism evidence="2 3">
    <name type="scientific">Hibiscus sabdariffa</name>
    <name type="common">roselle</name>
    <dbReference type="NCBI Taxonomy" id="183260"/>
    <lineage>
        <taxon>Eukaryota</taxon>
        <taxon>Viridiplantae</taxon>
        <taxon>Streptophyta</taxon>
        <taxon>Embryophyta</taxon>
        <taxon>Tracheophyta</taxon>
        <taxon>Spermatophyta</taxon>
        <taxon>Magnoliopsida</taxon>
        <taxon>eudicotyledons</taxon>
        <taxon>Gunneridae</taxon>
        <taxon>Pentapetalae</taxon>
        <taxon>rosids</taxon>
        <taxon>malvids</taxon>
        <taxon>Malvales</taxon>
        <taxon>Malvaceae</taxon>
        <taxon>Malvoideae</taxon>
        <taxon>Hibiscus</taxon>
    </lineage>
</organism>
<accession>A0ABR2FIM8</accession>
<sequence length="77" mass="8961">MSTTTYPKITTTGRRLSRYGEEKSRSQRQRQQQEVAVSRPLSWPLGLFMEFYKENRGEVESSQTVVLAPRKDHRSDG</sequence>
<evidence type="ECO:0000313" key="3">
    <source>
        <dbReference type="Proteomes" id="UP001472677"/>
    </source>
</evidence>
<dbReference type="Proteomes" id="UP001472677">
    <property type="component" value="Unassembled WGS sequence"/>
</dbReference>
<reference evidence="2 3" key="1">
    <citation type="journal article" date="2024" name="G3 (Bethesda)">
        <title>Genome assembly of Hibiscus sabdariffa L. provides insights into metabolisms of medicinal natural products.</title>
        <authorList>
            <person name="Kim T."/>
        </authorList>
    </citation>
    <scope>NUCLEOTIDE SEQUENCE [LARGE SCALE GENOMIC DNA]</scope>
    <source>
        <strain evidence="2">TK-2024</strain>
        <tissue evidence="2">Old leaves</tissue>
    </source>
</reference>
<protein>
    <submittedName>
        <fullName evidence="2">Uncharacterized protein</fullName>
    </submittedName>
</protein>
<gene>
    <name evidence="2" type="ORF">V6N12_071034</name>
</gene>
<feature type="compositionally biased region" description="Polar residues" evidence="1">
    <location>
        <begin position="1"/>
        <end position="14"/>
    </location>
</feature>
<proteinExistence type="predicted"/>
<name>A0ABR2FIM8_9ROSI</name>
<comment type="caution">
    <text evidence="2">The sequence shown here is derived from an EMBL/GenBank/DDBJ whole genome shotgun (WGS) entry which is preliminary data.</text>
</comment>
<feature type="region of interest" description="Disordered" evidence="1">
    <location>
        <begin position="1"/>
        <end position="36"/>
    </location>
</feature>
<dbReference type="EMBL" id="JBBPBM010000006">
    <property type="protein sequence ID" value="KAK8580782.1"/>
    <property type="molecule type" value="Genomic_DNA"/>
</dbReference>
<keyword evidence="3" id="KW-1185">Reference proteome</keyword>